<name>A0A2P2QC11_RHIMU</name>
<reference evidence="1" key="1">
    <citation type="submission" date="2018-02" db="EMBL/GenBank/DDBJ databases">
        <title>Rhizophora mucronata_Transcriptome.</title>
        <authorList>
            <person name="Meera S.P."/>
            <person name="Sreeshan A."/>
            <person name="Augustine A."/>
        </authorList>
    </citation>
    <scope>NUCLEOTIDE SEQUENCE</scope>
    <source>
        <tissue evidence="1">Leaf</tissue>
    </source>
</reference>
<accession>A0A2P2QC11</accession>
<evidence type="ECO:0000313" key="1">
    <source>
        <dbReference type="EMBL" id="MBX64531.1"/>
    </source>
</evidence>
<dbReference type="AlphaFoldDB" id="A0A2P2QC11"/>
<organism evidence="1">
    <name type="scientific">Rhizophora mucronata</name>
    <name type="common">Asiatic mangrove</name>
    <dbReference type="NCBI Taxonomy" id="61149"/>
    <lineage>
        <taxon>Eukaryota</taxon>
        <taxon>Viridiplantae</taxon>
        <taxon>Streptophyta</taxon>
        <taxon>Embryophyta</taxon>
        <taxon>Tracheophyta</taxon>
        <taxon>Spermatophyta</taxon>
        <taxon>Magnoliopsida</taxon>
        <taxon>eudicotyledons</taxon>
        <taxon>Gunneridae</taxon>
        <taxon>Pentapetalae</taxon>
        <taxon>rosids</taxon>
        <taxon>fabids</taxon>
        <taxon>Malpighiales</taxon>
        <taxon>Rhizophoraceae</taxon>
        <taxon>Rhizophora</taxon>
    </lineage>
</organism>
<sequence>MCMTRLLVNANVQIIPYIGIQVKKKKSWGLALQCCFPMSYYPTIELIFIYCPKLQQWMSIEHDPLR</sequence>
<proteinExistence type="predicted"/>
<protein>
    <submittedName>
        <fullName evidence="1">Uncharacterized protein</fullName>
    </submittedName>
</protein>
<dbReference type="EMBL" id="GGEC01084047">
    <property type="protein sequence ID" value="MBX64531.1"/>
    <property type="molecule type" value="Transcribed_RNA"/>
</dbReference>